<dbReference type="Gene3D" id="3.30.420.10">
    <property type="entry name" value="Ribonuclease H-like superfamily/Ribonuclease H"/>
    <property type="match status" value="1"/>
</dbReference>
<name>A0AA41VHD8_PAPNU</name>
<dbReference type="Proteomes" id="UP001177140">
    <property type="component" value="Unassembled WGS sequence"/>
</dbReference>
<proteinExistence type="predicted"/>
<keyword evidence="3" id="KW-1185">Reference proteome</keyword>
<organism evidence="2 3">
    <name type="scientific">Papaver nudicaule</name>
    <name type="common">Iceland poppy</name>
    <dbReference type="NCBI Taxonomy" id="74823"/>
    <lineage>
        <taxon>Eukaryota</taxon>
        <taxon>Viridiplantae</taxon>
        <taxon>Streptophyta</taxon>
        <taxon>Embryophyta</taxon>
        <taxon>Tracheophyta</taxon>
        <taxon>Spermatophyta</taxon>
        <taxon>Magnoliopsida</taxon>
        <taxon>Ranunculales</taxon>
        <taxon>Papaveraceae</taxon>
        <taxon>Papaveroideae</taxon>
        <taxon>Papaver</taxon>
    </lineage>
</organism>
<dbReference type="Pfam" id="PF02171">
    <property type="entry name" value="Piwi"/>
    <property type="match status" value="1"/>
</dbReference>
<dbReference type="InterPro" id="IPR003165">
    <property type="entry name" value="Piwi"/>
</dbReference>
<feature type="domain" description="Piwi" evidence="1">
    <location>
        <begin position="7"/>
        <end position="45"/>
    </location>
</feature>
<sequence>MLVVFGFRDGVRESQFNQVLNIELDQIIKAYKFLDENWHSRLYCTEKSSHQILSEEIS</sequence>
<dbReference type="InterPro" id="IPR036397">
    <property type="entry name" value="RNaseH_sf"/>
</dbReference>
<comment type="caution">
    <text evidence="2">The sequence shown here is derived from an EMBL/GenBank/DDBJ whole genome shotgun (WGS) entry which is preliminary data.</text>
</comment>
<dbReference type="AlphaFoldDB" id="A0AA41VHD8"/>
<evidence type="ECO:0000313" key="3">
    <source>
        <dbReference type="Proteomes" id="UP001177140"/>
    </source>
</evidence>
<dbReference type="GO" id="GO:0003676">
    <property type="term" value="F:nucleic acid binding"/>
    <property type="evidence" value="ECO:0007669"/>
    <property type="project" value="InterPro"/>
</dbReference>
<protein>
    <recommendedName>
        <fullName evidence="1">Piwi domain-containing protein</fullName>
    </recommendedName>
</protein>
<dbReference type="EMBL" id="JAJJMA010220995">
    <property type="protein sequence ID" value="MCL7041183.1"/>
    <property type="molecule type" value="Genomic_DNA"/>
</dbReference>
<evidence type="ECO:0000313" key="2">
    <source>
        <dbReference type="EMBL" id="MCL7041183.1"/>
    </source>
</evidence>
<reference evidence="2" key="1">
    <citation type="submission" date="2022-03" db="EMBL/GenBank/DDBJ databases">
        <title>A functionally conserved STORR gene fusion in Papaver species that diverged 16.8 million years ago.</title>
        <authorList>
            <person name="Catania T."/>
        </authorList>
    </citation>
    <scope>NUCLEOTIDE SEQUENCE</scope>
    <source>
        <strain evidence="2">S-191538</strain>
    </source>
</reference>
<evidence type="ECO:0000259" key="1">
    <source>
        <dbReference type="Pfam" id="PF02171"/>
    </source>
</evidence>
<accession>A0AA41VHD8</accession>
<gene>
    <name evidence="2" type="ORF">MKW94_002507</name>
</gene>